<proteinExistence type="inferred from homology"/>
<evidence type="ECO:0000256" key="6">
    <source>
        <dbReference type="ARBA" id="ARBA00023065"/>
    </source>
</evidence>
<evidence type="ECO:0000313" key="10">
    <source>
        <dbReference type="Proteomes" id="UP001519342"/>
    </source>
</evidence>
<dbReference type="RefSeq" id="WP_209512140.1">
    <property type="nucleotide sequence ID" value="NZ_JAGGKS010000006.1"/>
</dbReference>
<dbReference type="Proteomes" id="UP001519342">
    <property type="component" value="Unassembled WGS sequence"/>
</dbReference>
<evidence type="ECO:0000256" key="4">
    <source>
        <dbReference type="ARBA" id="ARBA00022692"/>
    </source>
</evidence>
<gene>
    <name evidence="9" type="ORF">J2Z76_002273</name>
</gene>
<protein>
    <submittedName>
        <fullName evidence="9">V/A-type H+-transporting ATPase subunit I</fullName>
    </submittedName>
</protein>
<dbReference type="Pfam" id="PF01496">
    <property type="entry name" value="V_ATPase_I"/>
    <property type="match status" value="2"/>
</dbReference>
<evidence type="ECO:0000256" key="7">
    <source>
        <dbReference type="ARBA" id="ARBA00023136"/>
    </source>
</evidence>
<evidence type="ECO:0000256" key="2">
    <source>
        <dbReference type="ARBA" id="ARBA00009904"/>
    </source>
</evidence>
<evidence type="ECO:0000256" key="1">
    <source>
        <dbReference type="ARBA" id="ARBA00004141"/>
    </source>
</evidence>
<feature type="transmembrane region" description="Helical" evidence="8">
    <location>
        <begin position="594"/>
        <end position="617"/>
    </location>
</feature>
<keyword evidence="3" id="KW-0813">Transport</keyword>
<feature type="transmembrane region" description="Helical" evidence="8">
    <location>
        <begin position="403"/>
        <end position="426"/>
    </location>
</feature>
<feature type="transmembrane region" description="Helical" evidence="8">
    <location>
        <begin position="519"/>
        <end position="536"/>
    </location>
</feature>
<evidence type="ECO:0000256" key="8">
    <source>
        <dbReference type="SAM" id="Phobius"/>
    </source>
</evidence>
<comment type="similarity">
    <text evidence="2">Belongs to the V-ATPase 116 kDa subunit family.</text>
</comment>
<keyword evidence="4 8" id="KW-0812">Transmembrane</keyword>
<keyword evidence="7 8" id="KW-0472">Membrane</keyword>
<reference evidence="9 10" key="1">
    <citation type="submission" date="2021-03" db="EMBL/GenBank/DDBJ databases">
        <title>Genomic Encyclopedia of Type Strains, Phase IV (KMG-IV): sequencing the most valuable type-strain genomes for metagenomic binning, comparative biology and taxonomic classification.</title>
        <authorList>
            <person name="Goeker M."/>
        </authorList>
    </citation>
    <scope>NUCLEOTIDE SEQUENCE [LARGE SCALE GENOMIC DNA]</scope>
    <source>
        <strain evidence="9 10">DSM 24004</strain>
    </source>
</reference>
<sequence length="660" mass="74327">MSIVRMNKISAIGLGTVKAELISELMDLGIVEISSQDSKLTDPDWISYIERDGNENEVLKLDSKISKINTVIESLEKYDNSKSPIFKTRKIISSGEFEKTLSSKDKIEEKVEHIFRLIIELNDLITEENKITANIISLKPWVGYSIPIELGETNYTSIFIGVVPNILGVENLKSRIEEKSKNCVVNLIGSDKDQNYLSILCVKTEKEDVYEVLKQFGFNAVIFKDIEGTAADNIVQYEQEIKVISEKKSSVESEISTFVMNKGDIQLLYDYLLIERDKLKVLNSMLKTKKTFYVNGWIPERSKKSVESVLNKYECWYEFEEPQEGEEYPILLDNSSFVQPFESITELYSLPSSTNVDPTALMSIFYFIFFGLMLADVGYGLIMSIGCYVILKKFNIEGTTKKMFSMFFYCGISTMFWGVMFGSWFGDAITAIAKVMFHTDFVIKPIWINPIDEPMTLLIFSFIIGIIHLFIGMGVKAYIIVRDGHPWEALFDVGFWYGLIIGLALWLFGNSVIPGSAAVGRWMSIIFAIGLILTQGREKKNIFSKLLSGILSLYDITSYLSDVLSYSRLLALGLATGVISSVISVLGSLGGDGIFGSILLIVVLIFGHTFNIAINGLGSFVHAARLQYVEFFGKFYEGGGDMFNPLMKKTKYIKITKEVI</sequence>
<dbReference type="EMBL" id="JAGGKS010000006">
    <property type="protein sequence ID" value="MBP1926408.1"/>
    <property type="molecule type" value="Genomic_DNA"/>
</dbReference>
<comment type="subcellular location">
    <subcellularLocation>
        <location evidence="1">Membrane</location>
        <topology evidence="1">Multi-pass membrane protein</topology>
    </subcellularLocation>
</comment>
<evidence type="ECO:0000256" key="5">
    <source>
        <dbReference type="ARBA" id="ARBA00022989"/>
    </source>
</evidence>
<organism evidence="9 10">
    <name type="scientific">Sedimentibacter acidaminivorans</name>
    <dbReference type="NCBI Taxonomy" id="913099"/>
    <lineage>
        <taxon>Bacteria</taxon>
        <taxon>Bacillati</taxon>
        <taxon>Bacillota</taxon>
        <taxon>Tissierellia</taxon>
        <taxon>Sedimentibacter</taxon>
    </lineage>
</organism>
<feature type="transmembrane region" description="Helical" evidence="8">
    <location>
        <begin position="457"/>
        <end position="481"/>
    </location>
</feature>
<feature type="transmembrane region" description="Helical" evidence="8">
    <location>
        <begin position="493"/>
        <end position="513"/>
    </location>
</feature>
<comment type="caution">
    <text evidence="9">The sequence shown here is derived from an EMBL/GenBank/DDBJ whole genome shotgun (WGS) entry which is preliminary data.</text>
</comment>
<keyword evidence="6" id="KW-0406">Ion transport</keyword>
<feature type="transmembrane region" description="Helical" evidence="8">
    <location>
        <begin position="364"/>
        <end position="391"/>
    </location>
</feature>
<keyword evidence="10" id="KW-1185">Reference proteome</keyword>
<feature type="transmembrane region" description="Helical" evidence="8">
    <location>
        <begin position="569"/>
        <end position="588"/>
    </location>
</feature>
<evidence type="ECO:0000313" key="9">
    <source>
        <dbReference type="EMBL" id="MBP1926408.1"/>
    </source>
</evidence>
<keyword evidence="5 8" id="KW-1133">Transmembrane helix</keyword>
<dbReference type="InterPro" id="IPR002490">
    <property type="entry name" value="V-ATPase_116kDa_su"/>
</dbReference>
<dbReference type="PANTHER" id="PTHR11629:SF63">
    <property type="entry name" value="V-TYPE PROTON ATPASE SUBUNIT A"/>
    <property type="match status" value="1"/>
</dbReference>
<accession>A0ABS4GFD8</accession>
<evidence type="ECO:0000256" key="3">
    <source>
        <dbReference type="ARBA" id="ARBA00022448"/>
    </source>
</evidence>
<dbReference type="PANTHER" id="PTHR11629">
    <property type="entry name" value="VACUOLAR PROTON ATPASES"/>
    <property type="match status" value="1"/>
</dbReference>
<name>A0ABS4GFD8_9FIRM</name>